<keyword evidence="5 8" id="KW-0812">Transmembrane</keyword>
<evidence type="ECO:0000256" key="4">
    <source>
        <dbReference type="ARBA" id="ARBA00022475"/>
    </source>
</evidence>
<dbReference type="InterPro" id="IPR011606">
    <property type="entry name" value="Brnchd-chn_aa_trnsp_permease"/>
</dbReference>
<protein>
    <submittedName>
        <fullName evidence="9">AzlC family ABC transporter permease</fullName>
    </submittedName>
</protein>
<keyword evidence="4" id="KW-1003">Cell membrane</keyword>
<sequence>MPTHSTPDSTPGSTVGKAAPSAASAEFRAGFREGVRTLAPVAVATALWGLVTGVAMVKAGLGIGAALGMTLIVYAGTAQLTSLPLVMAGVPLWLLFTAAFVVNLRFVIFAAGLHPYFRPYRWYQRLFLGYIGGDMNFVLFMPRYGSAAVKGTPEQTGFYVGIAAANWAVWQVASIAGILLGGLFPASWSLEFAGVLALVAIVVPMAASRPMLAALAAAGVTAWAAQPLPLRLGLVAAVVAGVAAGLLAEGRAARRGAPS</sequence>
<feature type="transmembrane region" description="Helical" evidence="8">
    <location>
        <begin position="157"/>
        <end position="183"/>
    </location>
</feature>
<feature type="transmembrane region" description="Helical" evidence="8">
    <location>
        <begin position="37"/>
        <end position="57"/>
    </location>
</feature>
<feature type="transmembrane region" description="Helical" evidence="8">
    <location>
        <begin position="64"/>
        <end position="86"/>
    </location>
</feature>
<dbReference type="Pfam" id="PF03591">
    <property type="entry name" value="AzlC"/>
    <property type="match status" value="1"/>
</dbReference>
<name>A0ABP8GC39_9BURK</name>
<evidence type="ECO:0000256" key="1">
    <source>
        <dbReference type="ARBA" id="ARBA00004651"/>
    </source>
</evidence>
<keyword evidence="6 8" id="KW-1133">Transmembrane helix</keyword>
<dbReference type="PANTHER" id="PTHR34979">
    <property type="entry name" value="INNER MEMBRANE PROTEIN YGAZ"/>
    <property type="match status" value="1"/>
</dbReference>
<proteinExistence type="inferred from homology"/>
<comment type="subcellular location">
    <subcellularLocation>
        <location evidence="1">Cell membrane</location>
        <topology evidence="1">Multi-pass membrane protein</topology>
    </subcellularLocation>
</comment>
<evidence type="ECO:0000256" key="3">
    <source>
        <dbReference type="ARBA" id="ARBA00022448"/>
    </source>
</evidence>
<gene>
    <name evidence="9" type="ORF">GCM10023144_00420</name>
</gene>
<reference evidence="10" key="1">
    <citation type="journal article" date="2019" name="Int. J. Syst. Evol. Microbiol.">
        <title>The Global Catalogue of Microorganisms (GCM) 10K type strain sequencing project: providing services to taxonomists for standard genome sequencing and annotation.</title>
        <authorList>
            <consortium name="The Broad Institute Genomics Platform"/>
            <consortium name="The Broad Institute Genome Sequencing Center for Infectious Disease"/>
            <person name="Wu L."/>
            <person name="Ma J."/>
        </authorList>
    </citation>
    <scope>NUCLEOTIDE SEQUENCE [LARGE SCALE GENOMIC DNA]</scope>
    <source>
        <strain evidence="10">JCM 17666</strain>
    </source>
</reference>
<keyword evidence="10" id="KW-1185">Reference proteome</keyword>
<evidence type="ECO:0000256" key="2">
    <source>
        <dbReference type="ARBA" id="ARBA00010735"/>
    </source>
</evidence>
<dbReference type="Proteomes" id="UP001501671">
    <property type="component" value="Unassembled WGS sequence"/>
</dbReference>
<evidence type="ECO:0000256" key="6">
    <source>
        <dbReference type="ARBA" id="ARBA00022989"/>
    </source>
</evidence>
<dbReference type="PANTHER" id="PTHR34979:SF1">
    <property type="entry name" value="INNER MEMBRANE PROTEIN YGAZ"/>
    <property type="match status" value="1"/>
</dbReference>
<accession>A0ABP8GC39</accession>
<feature type="transmembrane region" description="Helical" evidence="8">
    <location>
        <begin position="92"/>
        <end position="114"/>
    </location>
</feature>
<feature type="transmembrane region" description="Helical" evidence="8">
    <location>
        <begin position="126"/>
        <end position="145"/>
    </location>
</feature>
<organism evidence="9 10">
    <name type="scientific">Pigmentiphaga soli</name>
    <dbReference type="NCBI Taxonomy" id="1007095"/>
    <lineage>
        <taxon>Bacteria</taxon>
        <taxon>Pseudomonadati</taxon>
        <taxon>Pseudomonadota</taxon>
        <taxon>Betaproteobacteria</taxon>
        <taxon>Burkholderiales</taxon>
        <taxon>Alcaligenaceae</taxon>
        <taxon>Pigmentiphaga</taxon>
    </lineage>
</organism>
<keyword evidence="7 8" id="KW-0472">Membrane</keyword>
<feature type="transmembrane region" description="Helical" evidence="8">
    <location>
        <begin position="230"/>
        <end position="248"/>
    </location>
</feature>
<comment type="caution">
    <text evidence="9">The sequence shown here is derived from an EMBL/GenBank/DDBJ whole genome shotgun (WGS) entry which is preliminary data.</text>
</comment>
<evidence type="ECO:0000256" key="5">
    <source>
        <dbReference type="ARBA" id="ARBA00022692"/>
    </source>
</evidence>
<feature type="transmembrane region" description="Helical" evidence="8">
    <location>
        <begin position="195"/>
        <end position="224"/>
    </location>
</feature>
<comment type="similarity">
    <text evidence="2">Belongs to the AzlC family.</text>
</comment>
<keyword evidence="3" id="KW-0813">Transport</keyword>
<evidence type="ECO:0000313" key="9">
    <source>
        <dbReference type="EMBL" id="GAA4321294.1"/>
    </source>
</evidence>
<evidence type="ECO:0000313" key="10">
    <source>
        <dbReference type="Proteomes" id="UP001501671"/>
    </source>
</evidence>
<dbReference type="EMBL" id="BAABFO010000001">
    <property type="protein sequence ID" value="GAA4321294.1"/>
    <property type="molecule type" value="Genomic_DNA"/>
</dbReference>
<evidence type="ECO:0000256" key="7">
    <source>
        <dbReference type="ARBA" id="ARBA00023136"/>
    </source>
</evidence>
<evidence type="ECO:0000256" key="8">
    <source>
        <dbReference type="SAM" id="Phobius"/>
    </source>
</evidence>